<comment type="catalytic activity">
    <reaction evidence="1">
        <text>L-cysteine + L-glutamate + ATP = gamma-L-glutamyl-L-cysteine + ADP + phosphate + H(+)</text>
        <dbReference type="Rhea" id="RHEA:13285"/>
        <dbReference type="ChEBI" id="CHEBI:15378"/>
        <dbReference type="ChEBI" id="CHEBI:29985"/>
        <dbReference type="ChEBI" id="CHEBI:30616"/>
        <dbReference type="ChEBI" id="CHEBI:35235"/>
        <dbReference type="ChEBI" id="CHEBI:43474"/>
        <dbReference type="ChEBI" id="CHEBI:58173"/>
        <dbReference type="ChEBI" id="CHEBI:456216"/>
        <dbReference type="EC" id="6.3.2.2"/>
    </reaction>
</comment>
<dbReference type="InterPro" id="IPR050141">
    <property type="entry name" value="GCL_type2/YbdK_subfam"/>
</dbReference>
<dbReference type="PANTHER" id="PTHR36510:SF1">
    <property type="entry name" value="GLUTAMATE--CYSTEINE LIGASE 2-RELATED"/>
    <property type="match status" value="1"/>
</dbReference>
<dbReference type="PANTHER" id="PTHR36510">
    <property type="entry name" value="GLUTAMATE--CYSTEINE LIGASE 2-RELATED"/>
    <property type="match status" value="1"/>
</dbReference>
<dbReference type="InterPro" id="IPR011792">
    <property type="entry name" value="GshA_cyano"/>
</dbReference>
<dbReference type="RefSeq" id="WP_011125880.1">
    <property type="nucleotide sequence ID" value="NC_005042.1"/>
</dbReference>
<evidence type="ECO:0000313" key="2">
    <source>
        <dbReference type="EMBL" id="AAQ00775.1"/>
    </source>
</evidence>
<gene>
    <name evidence="2" type="ordered locus">Pro_1731</name>
</gene>
<organism evidence="2 3">
    <name type="scientific">Prochlorococcus marinus (strain SARG / CCMP1375 / SS120)</name>
    <dbReference type="NCBI Taxonomy" id="167539"/>
    <lineage>
        <taxon>Bacteria</taxon>
        <taxon>Bacillati</taxon>
        <taxon>Cyanobacteriota</taxon>
        <taxon>Cyanophyceae</taxon>
        <taxon>Synechococcales</taxon>
        <taxon>Prochlorococcaceae</taxon>
        <taxon>Prochlorococcus</taxon>
    </lineage>
</organism>
<evidence type="ECO:0000313" key="3">
    <source>
        <dbReference type="Proteomes" id="UP000001420"/>
    </source>
</evidence>
<accession>Q7V9U3</accession>
<dbReference type="SUPFAM" id="SSF55931">
    <property type="entry name" value="Glutamine synthetase/guanido kinase"/>
    <property type="match status" value="1"/>
</dbReference>
<evidence type="ECO:0000256" key="1">
    <source>
        <dbReference type="ARBA" id="ARBA00048819"/>
    </source>
</evidence>
<dbReference type="InterPro" id="IPR014746">
    <property type="entry name" value="Gln_synth/guanido_kin_cat_dom"/>
</dbReference>
<keyword evidence="3" id="KW-1185">Reference proteome</keyword>
<protein>
    <submittedName>
        <fullName evidence="2">Uncharacterized conserved protein</fullName>
    </submittedName>
</protein>
<name>Q7V9U3_PROMA</name>
<dbReference type="InterPro" id="IPR006336">
    <property type="entry name" value="GCS2"/>
</dbReference>
<sequence length="381" mass="43504">MKDFLLKGFEVELFTGLNTGKHVGVSDAVANEFSDFVKEPDQRNLEYITKPEKYYENIKELLLEPRRRLRNWLRSRDLTILPGSTLSLGDSSKFIRSDPSNPYHKFIELNYGTKVVTASIHINLGIEDISVIFEALRLVRCEAALYLALSASSPFLDGVPTGVHSQRWIQFPKTPKKVPLFLNHSHYVKWIEQQLNTGTMCNERHLWTAVRPNGSRRPYELNRLELRICDLITDCDLLLAITALLELRVISLIKNPNQLDPVKISKLSAVELVDLSDMNEVKAATNSLDATLYHWRDGHEISCRDWITELIDEVKPIAIELDLLSVLAPIQEVLDKGNQSMKWLESFSHGMSLPLLLQDSIETMRNQEDHSRTKLVDNSSS</sequence>
<dbReference type="NCBIfam" id="TIGR02048">
    <property type="entry name" value="gshA_cyano"/>
    <property type="match status" value="1"/>
</dbReference>
<dbReference type="GO" id="GO:0042398">
    <property type="term" value="P:modified amino acid biosynthetic process"/>
    <property type="evidence" value="ECO:0007669"/>
    <property type="project" value="InterPro"/>
</dbReference>
<dbReference type="HOGENOM" id="CLU_719484_0_0_3"/>
<dbReference type="EnsemblBacteria" id="AAQ00775">
    <property type="protein sequence ID" value="AAQ00775"/>
    <property type="gene ID" value="Pro_1731"/>
</dbReference>
<proteinExistence type="predicted"/>
<dbReference type="AlphaFoldDB" id="Q7V9U3"/>
<reference evidence="2 3" key="1">
    <citation type="journal article" date="2003" name="Proc. Natl. Acad. Sci. U.S.A.">
        <title>Genome sequence of the cyanobacterium Prochlorococcus marinus SS120, a nearly minimal oxyphototrophic genome.</title>
        <authorList>
            <person name="Dufresne A."/>
            <person name="Salanoubat M."/>
            <person name="Partensky F."/>
            <person name="Artiguenave F."/>
            <person name="Axmann I.M."/>
            <person name="Barbe V."/>
            <person name="Duprat S."/>
            <person name="Galperin M.Y."/>
            <person name="Koonin E.V."/>
            <person name="Le Gall F."/>
            <person name="Makarova K.S."/>
            <person name="Ostrowski M."/>
            <person name="Oztas S."/>
            <person name="Robert C."/>
            <person name="Rogozin I.B."/>
            <person name="Scanlan D.J."/>
            <person name="Tandeau de Marsac N."/>
            <person name="Weissenbach J."/>
            <person name="Wincker P."/>
            <person name="Wolf Y.I."/>
            <person name="Hess W.R."/>
        </authorList>
    </citation>
    <scope>NUCLEOTIDE SEQUENCE [LARGE SCALE GENOMIC DNA]</scope>
    <source>
        <strain evidence="3">SARG / CCMP1375 / SS120</strain>
    </source>
</reference>
<dbReference type="KEGG" id="pma:Pro_1731"/>
<dbReference type="OrthoDB" id="569147at2"/>
<dbReference type="eggNOG" id="COG2170">
    <property type="taxonomic scope" value="Bacteria"/>
</dbReference>
<dbReference type="Gene3D" id="3.30.590.20">
    <property type="match status" value="1"/>
</dbReference>
<dbReference type="PATRIC" id="fig|167539.5.peg.1826"/>
<dbReference type="EMBL" id="AE017126">
    <property type="protein sequence ID" value="AAQ00775.1"/>
    <property type="molecule type" value="Genomic_DNA"/>
</dbReference>
<dbReference type="GO" id="GO:0004357">
    <property type="term" value="F:glutamate-cysteine ligase activity"/>
    <property type="evidence" value="ECO:0007669"/>
    <property type="project" value="UniProtKB-EC"/>
</dbReference>
<dbReference type="Pfam" id="PF04107">
    <property type="entry name" value="GCS2"/>
    <property type="match status" value="1"/>
</dbReference>
<dbReference type="STRING" id="167539.Pro_1731"/>
<dbReference type="Proteomes" id="UP000001420">
    <property type="component" value="Chromosome"/>
</dbReference>